<evidence type="ECO:0000313" key="2">
    <source>
        <dbReference type="EMBL" id="RLV96396.1"/>
    </source>
</evidence>
<feature type="region of interest" description="Disordered" evidence="1">
    <location>
        <begin position="41"/>
        <end position="68"/>
    </location>
</feature>
<evidence type="ECO:0000313" key="3">
    <source>
        <dbReference type="Proteomes" id="UP000276834"/>
    </source>
</evidence>
<organism evidence="2 3">
    <name type="scientific">Chloebia gouldiae</name>
    <name type="common">Gouldian finch</name>
    <name type="synonym">Erythrura gouldiae</name>
    <dbReference type="NCBI Taxonomy" id="44316"/>
    <lineage>
        <taxon>Eukaryota</taxon>
        <taxon>Metazoa</taxon>
        <taxon>Chordata</taxon>
        <taxon>Craniata</taxon>
        <taxon>Vertebrata</taxon>
        <taxon>Euteleostomi</taxon>
        <taxon>Archelosauria</taxon>
        <taxon>Archosauria</taxon>
        <taxon>Dinosauria</taxon>
        <taxon>Saurischia</taxon>
        <taxon>Theropoda</taxon>
        <taxon>Coelurosauria</taxon>
        <taxon>Aves</taxon>
        <taxon>Neognathae</taxon>
        <taxon>Neoaves</taxon>
        <taxon>Telluraves</taxon>
        <taxon>Australaves</taxon>
        <taxon>Passeriformes</taxon>
        <taxon>Passeroidea</taxon>
        <taxon>Passeridae</taxon>
        <taxon>Chloebia</taxon>
    </lineage>
</organism>
<gene>
    <name evidence="2" type="ORF">DV515_00012650</name>
</gene>
<dbReference type="EMBL" id="QUSF01000072">
    <property type="protein sequence ID" value="RLV96396.1"/>
    <property type="molecule type" value="Genomic_DNA"/>
</dbReference>
<proteinExistence type="predicted"/>
<dbReference type="AlphaFoldDB" id="A0A3L8S358"/>
<protein>
    <submittedName>
        <fullName evidence="2">Uncharacterized protein</fullName>
    </submittedName>
</protein>
<comment type="caution">
    <text evidence="2">The sequence shown here is derived from an EMBL/GenBank/DDBJ whole genome shotgun (WGS) entry which is preliminary data.</text>
</comment>
<evidence type="ECO:0000256" key="1">
    <source>
        <dbReference type="SAM" id="MobiDB-lite"/>
    </source>
</evidence>
<sequence>MSSPNLTDLTDLERLAQTQGMIIGVLHGSIPTPLAVSKAALRGSKSSSVQPPRLGEKREVCPRSAEHHRPNRAVKFTAKVPGWTDNPGQLLSKYKLAKGGEQRDISLLEASRVGKKGDYVGNLVPLFSQMSHSDKHSPRALIAQHQQRALGCRTAQGHFLQQQLCKQHLLSWRPGQPSCLGEGSNGEQAKTRQGFWGFTSNSQTAAGKVLNARSQCLLSLDECQTTFWRECKGAQTGGCVSPNNTRSFKHCSGVTKLNLDMLSNAISYKLLQSHPCLQQPVGLYLEIRDGHYQWLGQVLLVQCSRSLPSPPLHVLGDERLRSAVLMGPSFSQACPKPSALHGNEWIPAMVSVELEPWAGPAAAVTPTRISKCEVFSKLLVEYLTGYQFCGKGNAISPRYCCTSIIHLFSLRSFAAYNTSGLQGQQHKCNYPISPVTSQSHENNYNESTTLLTSNKFFMVTPVLLQYWRESYNQIKLCSILGSKTLCYLPSSKKHMEGTGLLKVTVNDRSTRRARKALTVITTSSSEMNYYCFYMIYGFKCKRWCKDPVPNSQMEYNMSHTAKDLEGILALEPLPTAICLAYKPGIPSARLLVLLITTSDNCNCVTATGSKQ</sequence>
<name>A0A3L8S358_CHLGU</name>
<keyword evidence="3" id="KW-1185">Reference proteome</keyword>
<feature type="compositionally biased region" description="Basic and acidic residues" evidence="1">
    <location>
        <begin position="54"/>
        <end position="68"/>
    </location>
</feature>
<dbReference type="Proteomes" id="UP000276834">
    <property type="component" value="Unassembled WGS sequence"/>
</dbReference>
<reference evidence="2 3" key="1">
    <citation type="journal article" date="2018" name="Proc. R. Soc. B">
        <title>A non-coding region near Follistatin controls head colour polymorphism in the Gouldian finch.</title>
        <authorList>
            <person name="Toomey M.B."/>
            <person name="Marques C.I."/>
            <person name="Andrade P."/>
            <person name="Araujo P.M."/>
            <person name="Sabatino S."/>
            <person name="Gazda M.A."/>
            <person name="Afonso S."/>
            <person name="Lopes R.J."/>
            <person name="Corbo J.C."/>
            <person name="Carneiro M."/>
        </authorList>
    </citation>
    <scope>NUCLEOTIDE SEQUENCE [LARGE SCALE GENOMIC DNA]</scope>
    <source>
        <strain evidence="2">Red01</strain>
        <tissue evidence="2">Muscle</tissue>
    </source>
</reference>
<accession>A0A3L8S358</accession>